<protein>
    <recommendedName>
        <fullName evidence="8">DNA methylase</fullName>
    </recommendedName>
</protein>
<dbReference type="InterPro" id="IPR029063">
    <property type="entry name" value="SAM-dependent_MTases_sf"/>
</dbReference>
<organism evidence="6 7">
    <name type="scientific">Brachyspira catarrhinii</name>
    <dbReference type="NCBI Taxonomy" id="2528966"/>
    <lineage>
        <taxon>Bacteria</taxon>
        <taxon>Pseudomonadati</taxon>
        <taxon>Spirochaetota</taxon>
        <taxon>Spirochaetia</taxon>
        <taxon>Brachyspirales</taxon>
        <taxon>Brachyspiraceae</taxon>
        <taxon>Brachyspira</taxon>
    </lineage>
</organism>
<dbReference type="InterPro" id="IPR002052">
    <property type="entry name" value="DNA_methylase_N6_adenine_CS"/>
</dbReference>
<dbReference type="Pfam" id="PF01555">
    <property type="entry name" value="N6_N4_Mtase"/>
    <property type="match status" value="2"/>
</dbReference>
<feature type="domain" description="DNA methylase N-4/N-6" evidence="4">
    <location>
        <begin position="503"/>
        <end position="673"/>
    </location>
</feature>
<gene>
    <name evidence="6" type="ORF">EZH24_01175</name>
</gene>
<dbReference type="SUPFAM" id="SSF53335">
    <property type="entry name" value="S-adenosyl-L-methionine-dependent methyltransferases"/>
    <property type="match status" value="2"/>
</dbReference>
<feature type="domain" description="DNA methylase N-4/N-6" evidence="4">
    <location>
        <begin position="168"/>
        <end position="255"/>
    </location>
</feature>
<evidence type="ECO:0000256" key="3">
    <source>
        <dbReference type="ARBA" id="ARBA00022679"/>
    </source>
</evidence>
<evidence type="ECO:0008006" key="8">
    <source>
        <dbReference type="Google" id="ProtNLM"/>
    </source>
</evidence>
<comment type="similarity">
    <text evidence="1">Belongs to the N(4)/N(6)-methyltransferase family.</text>
</comment>
<evidence type="ECO:0000313" key="7">
    <source>
        <dbReference type="Proteomes" id="UP000310168"/>
    </source>
</evidence>
<accession>A0ABY2TTX6</accession>
<evidence type="ECO:0000313" key="6">
    <source>
        <dbReference type="EMBL" id="TKZ36235.1"/>
    </source>
</evidence>
<keyword evidence="2" id="KW-0489">Methyltransferase</keyword>
<comment type="caution">
    <text evidence="6">The sequence shown here is derived from an EMBL/GenBank/DDBJ whole genome shotgun (WGS) entry which is preliminary data.</text>
</comment>
<dbReference type="EMBL" id="SJDU01000014">
    <property type="protein sequence ID" value="TKZ36235.1"/>
    <property type="molecule type" value="Genomic_DNA"/>
</dbReference>
<dbReference type="PROSITE" id="PS00092">
    <property type="entry name" value="N6_MTASE"/>
    <property type="match status" value="1"/>
</dbReference>
<dbReference type="InterPro" id="IPR007409">
    <property type="entry name" value="Restrct_endonuc_type1_HsdR_N"/>
</dbReference>
<proteinExistence type="inferred from homology"/>
<dbReference type="InterPro" id="IPR002941">
    <property type="entry name" value="DNA_methylase_N4/N6"/>
</dbReference>
<dbReference type="Proteomes" id="UP000310168">
    <property type="component" value="Unassembled WGS sequence"/>
</dbReference>
<evidence type="ECO:0000256" key="1">
    <source>
        <dbReference type="ARBA" id="ARBA00006594"/>
    </source>
</evidence>
<evidence type="ECO:0000259" key="5">
    <source>
        <dbReference type="Pfam" id="PF04313"/>
    </source>
</evidence>
<name>A0ABY2TTX6_9SPIR</name>
<dbReference type="Pfam" id="PF04313">
    <property type="entry name" value="HSDR_N"/>
    <property type="match status" value="1"/>
</dbReference>
<keyword evidence="3" id="KW-0808">Transferase</keyword>
<sequence length="806" mass="93387">MLDFDFSLLDDKDFKEDSVREDIIAPLLKELGFESKKSQEGLTLKRSVALNSDTILGSNKSIKAKDLIIPDYVLYIDGKPQCVLDAKKPDVNIRYKTKSERQAFYYASNPKMKAPFYALCNGRSLILYQTSSQELILEIDLENELDDKFYILRKYIITPIEDLKQYNNPKNPKKPDEWYLRRKLPRPIEKPQKQSESRYYGCMAYFTRQSWDIVTQNIKNFTGEKDIVFDPFGGTGVTAIEAMMNNRLGIHTDLNPLSIFMTKALTSKVDLGDLYDLGEDILSEFEKLRPKNEKEAKAILKNAKYFPNAIDREFGETASVKKQEEILWIPKDEILPKGSDVETVLKLFSPIQLSELAILRKLIIRKTTKKREMRYSLLLAFYNTITLINLTYHNTPSGGPASAVIRYYRYRIAPKPDFLDTAKVYRQKLKRVIKGKQELDSSSHYFYKTYFEPLSETIKNFKGSMISQRDDLNNVGTKENVINGEKFFQADATNLKEINDKSIDYIYTDPPYGAKIPYLDLSAMWNAWLDFPVDKSLKEKECIEKGSLNKSRDEYYTLMKESLKEMYRVLKFNRWLSFVFQHQDPKLWQLLVDAAEEVGFEYAGSVRQNNGQTTFKKRQNPFSVLSGQLILHFKKVDNPKTRAREVLGDLSYDLVLNDIEATIVKYNGATIEELYGDLTKRGLENGYLHLLAKMGDNFLIFVNQNFEYNMQDKKYRIKSGTKFKGSSVPLEDRTRYFIVSYLGRCEIEGRKAIFDEICLEVIPLLKNGVTPDDRFIKEILEEVATLNKKTGGWKLKTSEPKLFDDI</sequence>
<keyword evidence="7" id="KW-1185">Reference proteome</keyword>
<evidence type="ECO:0000259" key="4">
    <source>
        <dbReference type="Pfam" id="PF01555"/>
    </source>
</evidence>
<feature type="domain" description="Restriction endonuclease type I HsdR N-terminal" evidence="5">
    <location>
        <begin position="62"/>
        <end position="132"/>
    </location>
</feature>
<reference evidence="6 7" key="1">
    <citation type="journal article" date="2019" name="Anaerobe">
        <title>Brachyspira catarrhinii sp. nov., an anaerobic intestinal spirochaete isolated from vervet monkeys may have been misidentified as Brachyspira aalborgi in previous studies.</title>
        <authorList>
            <person name="Phillips N.D."/>
            <person name="La T."/>
            <person name="Hampson D.J."/>
        </authorList>
    </citation>
    <scope>NUCLEOTIDE SEQUENCE [LARGE SCALE GENOMIC DNA]</scope>
    <source>
        <strain evidence="6 7">Z12</strain>
    </source>
</reference>
<dbReference type="RefSeq" id="WP_137997308.1">
    <property type="nucleotide sequence ID" value="NZ_SJDU01000014.1"/>
</dbReference>
<evidence type="ECO:0000256" key="2">
    <source>
        <dbReference type="ARBA" id="ARBA00022603"/>
    </source>
</evidence>
<dbReference type="Gene3D" id="3.40.50.150">
    <property type="entry name" value="Vaccinia Virus protein VP39"/>
    <property type="match status" value="2"/>
</dbReference>